<reference evidence="3 4" key="1">
    <citation type="journal article" date="2019" name="Genome Biol. Evol.">
        <title>Insights into the evolution of the New World diploid cottons (Gossypium, subgenus Houzingenia) based on genome sequencing.</title>
        <authorList>
            <person name="Grover C.E."/>
            <person name="Arick M.A. 2nd"/>
            <person name="Thrash A."/>
            <person name="Conover J.L."/>
            <person name="Sanders W.S."/>
            <person name="Peterson D.G."/>
            <person name="Frelichowski J.E."/>
            <person name="Scheffler J.A."/>
            <person name="Scheffler B.E."/>
            <person name="Wendel J.F."/>
        </authorList>
    </citation>
    <scope>NUCLEOTIDE SEQUENCE [LARGE SCALE GENOMIC DNA]</scope>
    <source>
        <strain evidence="3">8</strain>
        <tissue evidence="3">Leaf</tissue>
    </source>
</reference>
<feature type="non-terminal residue" evidence="3">
    <location>
        <position position="246"/>
    </location>
</feature>
<organism evidence="3 4">
    <name type="scientific">Gossypium trilobum</name>
    <dbReference type="NCBI Taxonomy" id="34281"/>
    <lineage>
        <taxon>Eukaryota</taxon>
        <taxon>Viridiplantae</taxon>
        <taxon>Streptophyta</taxon>
        <taxon>Embryophyta</taxon>
        <taxon>Tracheophyta</taxon>
        <taxon>Spermatophyta</taxon>
        <taxon>Magnoliopsida</taxon>
        <taxon>eudicotyledons</taxon>
        <taxon>Gunneridae</taxon>
        <taxon>Pentapetalae</taxon>
        <taxon>rosids</taxon>
        <taxon>malvids</taxon>
        <taxon>Malvales</taxon>
        <taxon>Malvaceae</taxon>
        <taxon>Malvoideae</taxon>
        <taxon>Gossypium</taxon>
    </lineage>
</organism>
<dbReference type="GO" id="GO:0010073">
    <property type="term" value="P:meristem maintenance"/>
    <property type="evidence" value="ECO:0007669"/>
    <property type="project" value="InterPro"/>
</dbReference>
<proteinExistence type="predicted"/>
<dbReference type="EMBL" id="JABEZW010000005">
    <property type="protein sequence ID" value="MBA0765831.1"/>
    <property type="molecule type" value="Genomic_DNA"/>
</dbReference>
<evidence type="ECO:0000313" key="4">
    <source>
        <dbReference type="Proteomes" id="UP000593568"/>
    </source>
</evidence>
<dbReference type="PANTHER" id="PTHR46033:SF8">
    <property type="entry name" value="PROTEIN MAINTENANCE OF MERISTEMS-LIKE"/>
    <property type="match status" value="1"/>
</dbReference>
<dbReference type="Pfam" id="PF10536">
    <property type="entry name" value="PMD"/>
    <property type="match status" value="1"/>
</dbReference>
<comment type="caution">
    <text evidence="3">The sequence shown here is derived from an EMBL/GenBank/DDBJ whole genome shotgun (WGS) entry which is preliminary data.</text>
</comment>
<feature type="compositionally biased region" description="Acidic residues" evidence="1">
    <location>
        <begin position="234"/>
        <end position="246"/>
    </location>
</feature>
<gene>
    <name evidence="3" type="ORF">Gotri_014953</name>
</gene>
<dbReference type="AlphaFoldDB" id="A0A7J9DYQ8"/>
<dbReference type="Proteomes" id="UP000593568">
    <property type="component" value="Unassembled WGS sequence"/>
</dbReference>
<name>A0A7J9DYQ8_9ROSI</name>
<dbReference type="InterPro" id="IPR019557">
    <property type="entry name" value="AminoTfrase-like_pln_mobile"/>
</dbReference>
<feature type="region of interest" description="Disordered" evidence="1">
    <location>
        <begin position="168"/>
        <end position="246"/>
    </location>
</feature>
<evidence type="ECO:0000256" key="1">
    <source>
        <dbReference type="SAM" id="MobiDB-lite"/>
    </source>
</evidence>
<accession>A0A7J9DYQ8</accession>
<feature type="compositionally biased region" description="Low complexity" evidence="1">
    <location>
        <begin position="186"/>
        <end position="201"/>
    </location>
</feature>
<feature type="compositionally biased region" description="Polar residues" evidence="1">
    <location>
        <begin position="170"/>
        <end position="181"/>
    </location>
</feature>
<sequence>MLEETKLDPPLSVCALVERWRPKTHTFHLPCGECTITLKDVSIQIGLRVNGKVVTGPVISVDWSAACEQILGKVLNKFRGSRIKMRWLEDNFQTIKYSASDLDDLYKIDLLERLKESCPIFHKKYINIWQRRYDYLPTREPFLTPELATSPNYMDWFRHNDKLSGEDVATGSTFAPSTSVDPITVQPPSQYGGSSSQLSTQIEKDVRWAARTRLQSTKDEGDGFGDQPQYTSEDKDEVDEEPPTQI</sequence>
<protein>
    <recommendedName>
        <fullName evidence="2">Aminotransferase-like plant mobile domain-containing protein</fullName>
    </recommendedName>
</protein>
<evidence type="ECO:0000259" key="2">
    <source>
        <dbReference type="Pfam" id="PF10536"/>
    </source>
</evidence>
<evidence type="ECO:0000313" key="3">
    <source>
        <dbReference type="EMBL" id="MBA0765831.1"/>
    </source>
</evidence>
<keyword evidence="4" id="KW-1185">Reference proteome</keyword>
<dbReference type="PANTHER" id="PTHR46033">
    <property type="entry name" value="PROTEIN MAIN-LIKE 2"/>
    <property type="match status" value="1"/>
</dbReference>
<feature type="domain" description="Aminotransferase-like plant mobile" evidence="2">
    <location>
        <begin position="13"/>
        <end position="93"/>
    </location>
</feature>
<dbReference type="InterPro" id="IPR044824">
    <property type="entry name" value="MAIN-like"/>
</dbReference>